<dbReference type="EMBL" id="VOIH02000002">
    <property type="protein sequence ID" value="KAF3455116.1"/>
    <property type="molecule type" value="Genomic_DNA"/>
</dbReference>
<keyword evidence="4 5" id="KW-0539">Nucleus</keyword>
<evidence type="ECO:0000256" key="3">
    <source>
        <dbReference type="ARBA" id="ARBA00023163"/>
    </source>
</evidence>
<protein>
    <recommendedName>
        <fullName evidence="5">AT-hook motif nuclear-localized protein</fullName>
    </recommendedName>
</protein>
<evidence type="ECO:0000256" key="4">
    <source>
        <dbReference type="ARBA" id="ARBA00023242"/>
    </source>
</evidence>
<gene>
    <name evidence="7" type="ORF">FNV43_RR05564</name>
</gene>
<accession>A0A8K0HLJ2</accession>
<dbReference type="InterPro" id="IPR005175">
    <property type="entry name" value="PPC_dom"/>
</dbReference>
<keyword evidence="2 5" id="KW-0238">DNA-binding</keyword>
<proteinExistence type="predicted"/>
<name>A0A8K0HLJ2_9ROSA</name>
<evidence type="ECO:0000256" key="2">
    <source>
        <dbReference type="ARBA" id="ARBA00023125"/>
    </source>
</evidence>
<dbReference type="GO" id="GO:0005634">
    <property type="term" value="C:nucleus"/>
    <property type="evidence" value="ECO:0007669"/>
    <property type="project" value="UniProtKB-SubCell"/>
</dbReference>
<dbReference type="Pfam" id="PF03479">
    <property type="entry name" value="PCC"/>
    <property type="match status" value="1"/>
</dbReference>
<dbReference type="Gene3D" id="3.30.1330.80">
    <property type="entry name" value="Hypothetical protein, similar to alpha- acetolactate decarboxylase, domain 2"/>
    <property type="match status" value="1"/>
</dbReference>
<comment type="subcellular location">
    <subcellularLocation>
        <location evidence="5">Nucleus</location>
    </subcellularLocation>
</comment>
<dbReference type="Proteomes" id="UP000796880">
    <property type="component" value="Unassembled WGS sequence"/>
</dbReference>
<comment type="function">
    <text evidence="5">Transcription factor that specifically binds AT-rich DNA sequences related to the nuclear matrix attachment regions (MARs).</text>
</comment>
<comment type="caution">
    <text evidence="7">The sequence shown here is derived from an EMBL/GenBank/DDBJ whole genome shotgun (WGS) entry which is preliminary data.</text>
</comment>
<dbReference type="PANTHER" id="PTHR31500">
    <property type="entry name" value="AT-HOOK MOTIF NUCLEAR-LOCALIZED PROTEIN 9"/>
    <property type="match status" value="1"/>
</dbReference>
<keyword evidence="8" id="KW-1185">Reference proteome</keyword>
<evidence type="ECO:0000256" key="5">
    <source>
        <dbReference type="RuleBase" id="RU367031"/>
    </source>
</evidence>
<dbReference type="OrthoDB" id="1588495at2759"/>
<evidence type="ECO:0000313" key="8">
    <source>
        <dbReference type="Proteomes" id="UP000796880"/>
    </source>
</evidence>
<dbReference type="PANTHER" id="PTHR31500:SF45">
    <property type="entry name" value="AT-HOOK MOTIF NUCLEAR-LOCALIZED PROTEIN"/>
    <property type="match status" value="1"/>
</dbReference>
<dbReference type="SUPFAM" id="SSF117856">
    <property type="entry name" value="AF0104/ALDC/Ptd012-like"/>
    <property type="match status" value="1"/>
</dbReference>
<evidence type="ECO:0000256" key="1">
    <source>
        <dbReference type="ARBA" id="ARBA00023015"/>
    </source>
</evidence>
<keyword evidence="3 5" id="KW-0804">Transcription</keyword>
<dbReference type="PROSITE" id="PS51742">
    <property type="entry name" value="PPC"/>
    <property type="match status" value="1"/>
</dbReference>
<organism evidence="7 8">
    <name type="scientific">Rhamnella rubrinervis</name>
    <dbReference type="NCBI Taxonomy" id="2594499"/>
    <lineage>
        <taxon>Eukaryota</taxon>
        <taxon>Viridiplantae</taxon>
        <taxon>Streptophyta</taxon>
        <taxon>Embryophyta</taxon>
        <taxon>Tracheophyta</taxon>
        <taxon>Spermatophyta</taxon>
        <taxon>Magnoliopsida</taxon>
        <taxon>eudicotyledons</taxon>
        <taxon>Gunneridae</taxon>
        <taxon>Pentapetalae</taxon>
        <taxon>rosids</taxon>
        <taxon>fabids</taxon>
        <taxon>Rosales</taxon>
        <taxon>Rhamnaceae</taxon>
        <taxon>rhamnoid group</taxon>
        <taxon>Rhamneae</taxon>
        <taxon>Rhamnella</taxon>
    </lineage>
</organism>
<dbReference type="AlphaFoldDB" id="A0A8K0HLJ2"/>
<comment type="domain">
    <text evidence="5">The PPC domain mediates interactions between AHL proteins.</text>
</comment>
<dbReference type="GO" id="GO:0003680">
    <property type="term" value="F:minor groove of adenine-thymine-rich DNA binding"/>
    <property type="evidence" value="ECO:0007669"/>
    <property type="project" value="UniProtKB-UniRule"/>
</dbReference>
<evidence type="ECO:0000259" key="6">
    <source>
        <dbReference type="PROSITE" id="PS51742"/>
    </source>
</evidence>
<dbReference type="CDD" id="cd11378">
    <property type="entry name" value="DUF296"/>
    <property type="match status" value="1"/>
</dbReference>
<sequence>MQGRFEILSLEGSFIFGEAGGSHRSSMLSISLAKPDGRVFGGGVASSLIAAGPIQLIVGSFKQDISKELDKRRYSAESSSAASLLGNSELVRVPIQLAQTIDGDEGRVTLSSALLEPPVHGGAVNAIAANQRMSRTPLQIVDMDPLQASQAMPDQRISPDTDTNLPQF</sequence>
<reference evidence="7" key="1">
    <citation type="submission" date="2020-03" db="EMBL/GenBank/DDBJ databases">
        <title>A high-quality chromosome-level genome assembly of a woody plant with both climbing and erect habits, Rhamnella rubrinervis.</title>
        <authorList>
            <person name="Lu Z."/>
            <person name="Yang Y."/>
            <person name="Zhu X."/>
            <person name="Sun Y."/>
        </authorList>
    </citation>
    <scope>NUCLEOTIDE SEQUENCE</scope>
    <source>
        <strain evidence="7">BYM</strain>
        <tissue evidence="7">Leaf</tissue>
    </source>
</reference>
<dbReference type="InterPro" id="IPR039605">
    <property type="entry name" value="AHL"/>
</dbReference>
<feature type="domain" description="PPC" evidence="6">
    <location>
        <begin position="1"/>
        <end position="87"/>
    </location>
</feature>
<evidence type="ECO:0000313" key="7">
    <source>
        <dbReference type="EMBL" id="KAF3455116.1"/>
    </source>
</evidence>
<keyword evidence="1 5" id="KW-0805">Transcription regulation</keyword>